<dbReference type="Proteomes" id="UP000054408">
    <property type="component" value="Unassembled WGS sequence"/>
</dbReference>
<evidence type="ECO:0000313" key="2">
    <source>
        <dbReference type="Proteomes" id="UP000054408"/>
    </source>
</evidence>
<proteinExistence type="predicted"/>
<dbReference type="eggNOG" id="ENOG502SWQK">
    <property type="taxonomic scope" value="Eukaryota"/>
</dbReference>
<name>A0A0L0DAW4_THETB</name>
<evidence type="ECO:0000313" key="1">
    <source>
        <dbReference type="EMBL" id="KNC48438.1"/>
    </source>
</evidence>
<dbReference type="PANTHER" id="PTHR34407">
    <property type="entry name" value="EXPRESSED PROTEIN"/>
    <property type="match status" value="1"/>
</dbReference>
<dbReference type="PANTHER" id="PTHR34407:SF1">
    <property type="entry name" value="SGNH HYDROLASE-TYPE ESTERASE DOMAIN-CONTAINING PROTEIN"/>
    <property type="match status" value="1"/>
</dbReference>
<protein>
    <submittedName>
        <fullName evidence="1">Uncharacterized protein</fullName>
    </submittedName>
</protein>
<reference evidence="1 2" key="1">
    <citation type="submission" date="2010-05" db="EMBL/GenBank/DDBJ databases">
        <title>The Genome Sequence of Thecamonas trahens ATCC 50062.</title>
        <authorList>
            <consortium name="The Broad Institute Genome Sequencing Platform"/>
            <person name="Russ C."/>
            <person name="Cuomo C."/>
            <person name="Shea T."/>
            <person name="Young S.K."/>
            <person name="Zeng Q."/>
            <person name="Koehrsen M."/>
            <person name="Haas B."/>
            <person name="Borodovsky M."/>
            <person name="Guigo R."/>
            <person name="Alvarado L."/>
            <person name="Berlin A."/>
            <person name="Bochicchio J."/>
            <person name="Borenstein D."/>
            <person name="Chapman S."/>
            <person name="Chen Z."/>
            <person name="Freedman E."/>
            <person name="Gellesch M."/>
            <person name="Goldberg J."/>
            <person name="Griggs A."/>
            <person name="Gujja S."/>
            <person name="Heilman E."/>
            <person name="Heiman D."/>
            <person name="Hepburn T."/>
            <person name="Howarth C."/>
            <person name="Jen D."/>
            <person name="Larson L."/>
            <person name="Mehta T."/>
            <person name="Park D."/>
            <person name="Pearson M."/>
            <person name="Roberts A."/>
            <person name="Saif S."/>
            <person name="Shenoy N."/>
            <person name="Sisk P."/>
            <person name="Stolte C."/>
            <person name="Sykes S."/>
            <person name="Thomson T."/>
            <person name="Walk T."/>
            <person name="White J."/>
            <person name="Yandava C."/>
            <person name="Burger G."/>
            <person name="Gray M.W."/>
            <person name="Holland P.W.H."/>
            <person name="King N."/>
            <person name="Lang F.B.F."/>
            <person name="Roger A.J."/>
            <person name="Ruiz-Trillo I."/>
            <person name="Lander E."/>
            <person name="Nusbaum C."/>
        </authorList>
    </citation>
    <scope>NUCLEOTIDE SEQUENCE [LARGE SCALE GENOMIC DNA]</scope>
    <source>
        <strain evidence="1 2">ATCC 50062</strain>
    </source>
</reference>
<dbReference type="EMBL" id="GL349451">
    <property type="protein sequence ID" value="KNC48438.1"/>
    <property type="molecule type" value="Genomic_DNA"/>
</dbReference>
<accession>A0A0L0DAW4</accession>
<sequence length="477" mass="52571">MAARIQKVLEGWEPVIDREVMELAMAHTGSSAKMLALLDKAVSGEPIKVQLLGSSVVGSFAGRTALSETDLAAYGAAVSGWDATGSAKDGYFKQAFEATFGVAFPHDGHRIINSGTGSATVEVYAGCSSTVLRGMDMYVLEPTIINIYKYEKSFETVLRLFATRSPDAHVVMWHMFRWCSIGVNSIEGISNFCSDKPFNYDNMLPLYTAETVRTPKRTYVPNDRFADIAEYYGASVISVRNGFFHAVAQQADGFGWDDMLEPNDIGVHPNAERGTAMLRDLWIFYLRTCRVGMVCTPLTLTDNEMRGKISTCYHWDIAQVGGNPYVQAPRMVDNSGFEFVDETAKHKLGLAGMEPGDNVVFEVDAGDFADDEWREGQLTLMYLTSHQHMGRGRIECLGGCGCETTEIEGHIETKHSVIESEVIPLVLKADELGRAHKCQVQVTVLDKTKSEGHKVKLVRVVFDVFLPRDAARDGATA</sequence>
<dbReference type="OrthoDB" id="544608at2759"/>
<organism evidence="1 2">
    <name type="scientific">Thecamonas trahens ATCC 50062</name>
    <dbReference type="NCBI Taxonomy" id="461836"/>
    <lineage>
        <taxon>Eukaryota</taxon>
        <taxon>Apusozoa</taxon>
        <taxon>Apusomonadida</taxon>
        <taxon>Apusomonadidae</taxon>
        <taxon>Thecamonas</taxon>
    </lineage>
</organism>
<gene>
    <name evidence="1" type="ORF">AMSG_04885</name>
</gene>
<dbReference type="GeneID" id="25564403"/>
<dbReference type="AlphaFoldDB" id="A0A0L0DAW4"/>
<keyword evidence="2" id="KW-1185">Reference proteome</keyword>
<dbReference type="RefSeq" id="XP_013758553.1">
    <property type="nucleotide sequence ID" value="XM_013903099.1"/>
</dbReference>